<dbReference type="EMBL" id="LSYV01000002">
    <property type="protein sequence ID" value="KXZ57001.1"/>
    <property type="molecule type" value="Genomic_DNA"/>
</dbReference>
<feature type="compositionally biased region" description="Acidic residues" evidence="1">
    <location>
        <begin position="109"/>
        <end position="129"/>
    </location>
</feature>
<dbReference type="AlphaFoldDB" id="A0A150H4M5"/>
<protein>
    <submittedName>
        <fullName evidence="2">Uncharacterized protein</fullName>
    </submittedName>
</protein>
<accession>A0A150H4M5</accession>
<evidence type="ECO:0000313" key="2">
    <source>
        <dbReference type="EMBL" id="KXZ57001.1"/>
    </source>
</evidence>
<comment type="caution">
    <text evidence="2">The sequence shown here is derived from an EMBL/GenBank/DDBJ whole genome shotgun (WGS) entry which is preliminary data.</text>
</comment>
<reference evidence="3" key="1">
    <citation type="journal article" date="2016" name="Nat. Commun.">
        <title>The Gonium pectorale genome demonstrates co-option of cell cycle regulation during the evolution of multicellularity.</title>
        <authorList>
            <person name="Hanschen E.R."/>
            <person name="Marriage T.N."/>
            <person name="Ferris P.J."/>
            <person name="Hamaji T."/>
            <person name="Toyoda A."/>
            <person name="Fujiyama A."/>
            <person name="Neme R."/>
            <person name="Noguchi H."/>
            <person name="Minakuchi Y."/>
            <person name="Suzuki M."/>
            <person name="Kawai-Toyooka H."/>
            <person name="Smith D.R."/>
            <person name="Sparks H."/>
            <person name="Anderson J."/>
            <person name="Bakaric R."/>
            <person name="Luria V."/>
            <person name="Karger A."/>
            <person name="Kirschner M.W."/>
            <person name="Durand P.M."/>
            <person name="Michod R.E."/>
            <person name="Nozaki H."/>
            <person name="Olson B.J."/>
        </authorList>
    </citation>
    <scope>NUCLEOTIDE SEQUENCE [LARGE SCALE GENOMIC DNA]</scope>
    <source>
        <strain evidence="3">NIES-2863</strain>
    </source>
</reference>
<feature type="compositionally biased region" description="Polar residues" evidence="1">
    <location>
        <begin position="133"/>
        <end position="144"/>
    </location>
</feature>
<feature type="region of interest" description="Disordered" evidence="1">
    <location>
        <begin position="106"/>
        <end position="172"/>
    </location>
</feature>
<proteinExistence type="predicted"/>
<evidence type="ECO:0000313" key="3">
    <source>
        <dbReference type="Proteomes" id="UP000075714"/>
    </source>
</evidence>
<keyword evidence="3" id="KW-1185">Reference proteome</keyword>
<gene>
    <name evidence="2" type="ORF">GPECTOR_1g904</name>
</gene>
<sequence>MSASASVSVSVAVALPASRGGGMRDRRPSGTDGNGGGGELAASRIGGSDEVRYGSVVFQHGSTGPLDELNEGASMVDLVWPAAGAAAAGSVAATVVEDAVLEARLGGDCDGDGDDASESAAAVDDEEDGASAHEQSGQHATASEGSVRWGVAGGAEPSEGGRSRRSSCAQRPTGRSVLLSALRSSPVVLALLEETAASARSREQRLLRHMAAWLLHLCTAPPASAPAGLATAGSAPAVAVSPPPPTPPERPEEAEPPAIAIPVGGEGWSGAEAAAGLEGNLVALMGFAGVDVDGGRYG</sequence>
<organism evidence="2 3">
    <name type="scientific">Gonium pectorale</name>
    <name type="common">Green alga</name>
    <dbReference type="NCBI Taxonomy" id="33097"/>
    <lineage>
        <taxon>Eukaryota</taxon>
        <taxon>Viridiplantae</taxon>
        <taxon>Chlorophyta</taxon>
        <taxon>core chlorophytes</taxon>
        <taxon>Chlorophyceae</taxon>
        <taxon>CS clade</taxon>
        <taxon>Chlamydomonadales</taxon>
        <taxon>Volvocaceae</taxon>
        <taxon>Gonium</taxon>
    </lineage>
</organism>
<name>A0A150H4M5_GONPE</name>
<evidence type="ECO:0000256" key="1">
    <source>
        <dbReference type="SAM" id="MobiDB-lite"/>
    </source>
</evidence>
<dbReference type="OrthoDB" id="552185at2759"/>
<feature type="region of interest" description="Disordered" evidence="1">
    <location>
        <begin position="235"/>
        <end position="256"/>
    </location>
</feature>
<dbReference type="Proteomes" id="UP000075714">
    <property type="component" value="Unassembled WGS sequence"/>
</dbReference>
<feature type="region of interest" description="Disordered" evidence="1">
    <location>
        <begin position="18"/>
        <end position="45"/>
    </location>
</feature>